<evidence type="ECO:0000256" key="2">
    <source>
        <dbReference type="ARBA" id="ARBA00022679"/>
    </source>
</evidence>
<keyword evidence="4" id="KW-1185">Reference proteome</keyword>
<comment type="similarity">
    <text evidence="1">Belongs to the transferase hexapeptide repeat family.</text>
</comment>
<evidence type="ECO:0000256" key="1">
    <source>
        <dbReference type="ARBA" id="ARBA00007274"/>
    </source>
</evidence>
<dbReference type="GO" id="GO:0008374">
    <property type="term" value="F:O-acyltransferase activity"/>
    <property type="evidence" value="ECO:0007669"/>
    <property type="project" value="TreeGrafter"/>
</dbReference>
<dbReference type="InterPro" id="IPR011004">
    <property type="entry name" value="Trimer_LpxA-like_sf"/>
</dbReference>
<dbReference type="Gene3D" id="2.160.10.10">
    <property type="entry name" value="Hexapeptide repeat proteins"/>
    <property type="match status" value="1"/>
</dbReference>
<dbReference type="PANTHER" id="PTHR23416">
    <property type="entry name" value="SIALIC ACID SYNTHASE-RELATED"/>
    <property type="match status" value="1"/>
</dbReference>
<dbReference type="EMBL" id="FNNZ01000001">
    <property type="protein sequence ID" value="SDW04711.1"/>
    <property type="molecule type" value="Genomic_DNA"/>
</dbReference>
<dbReference type="PANTHER" id="PTHR23416:SF23">
    <property type="entry name" value="ACETYLTRANSFERASE C18B11.09C-RELATED"/>
    <property type="match status" value="1"/>
</dbReference>
<keyword evidence="2 3" id="KW-0808">Transferase</keyword>
<dbReference type="AlphaFoldDB" id="A0A1H2QC18"/>
<evidence type="ECO:0000313" key="3">
    <source>
        <dbReference type="EMBL" id="SDW04711.1"/>
    </source>
</evidence>
<sequence length="109" mass="11582">MGAEASIGEWALIYNLGSVSIGDRATISHRAHLCAGSHDYRDPALPLLRLPIEVGPQAWICADAFVGPGRRIGEGAIVGAAAVVVKDVPPWTIVAGNPARVIRSRQMFR</sequence>
<accession>A0A1H2QC18</accession>
<dbReference type="Proteomes" id="UP000198816">
    <property type="component" value="Unassembled WGS sequence"/>
</dbReference>
<name>A0A1H2QC18_THIRO</name>
<evidence type="ECO:0000313" key="4">
    <source>
        <dbReference type="Proteomes" id="UP000198816"/>
    </source>
</evidence>
<protein>
    <submittedName>
        <fullName evidence="3">Putative colanic acid biosynthesis acetyltransferase WcaF</fullName>
    </submittedName>
</protein>
<proteinExistence type="inferred from homology"/>
<organism evidence="3 4">
    <name type="scientific">Thiocapsa roseopersicina</name>
    <dbReference type="NCBI Taxonomy" id="1058"/>
    <lineage>
        <taxon>Bacteria</taxon>
        <taxon>Pseudomonadati</taxon>
        <taxon>Pseudomonadota</taxon>
        <taxon>Gammaproteobacteria</taxon>
        <taxon>Chromatiales</taxon>
        <taxon>Chromatiaceae</taxon>
        <taxon>Thiocapsa</taxon>
    </lineage>
</organism>
<dbReference type="InterPro" id="IPR051159">
    <property type="entry name" value="Hexapeptide_acetyltransf"/>
</dbReference>
<gene>
    <name evidence="3" type="ORF">SAMN05421783_101212</name>
</gene>
<dbReference type="STRING" id="1058.SAMN05421783_101212"/>
<dbReference type="GO" id="GO:0005829">
    <property type="term" value="C:cytosol"/>
    <property type="evidence" value="ECO:0007669"/>
    <property type="project" value="TreeGrafter"/>
</dbReference>
<dbReference type="SUPFAM" id="SSF51161">
    <property type="entry name" value="Trimeric LpxA-like enzymes"/>
    <property type="match status" value="1"/>
</dbReference>
<reference evidence="4" key="1">
    <citation type="submission" date="2016-10" db="EMBL/GenBank/DDBJ databases">
        <authorList>
            <person name="Varghese N."/>
            <person name="Submissions S."/>
        </authorList>
    </citation>
    <scope>NUCLEOTIDE SEQUENCE [LARGE SCALE GENOMIC DNA]</scope>
    <source>
        <strain evidence="4">DSM 217</strain>
    </source>
</reference>